<evidence type="ECO:0000313" key="2">
    <source>
        <dbReference type="Proteomes" id="UP000282892"/>
    </source>
</evidence>
<dbReference type="AlphaFoldDB" id="A0A3Q9R2J2"/>
<dbReference type="SFLD" id="SFLDG01140">
    <property type="entry name" value="C2.B:_Phosphomannomutase_and_P"/>
    <property type="match status" value="1"/>
</dbReference>
<dbReference type="Pfam" id="PF08282">
    <property type="entry name" value="Hydrolase_3"/>
    <property type="match status" value="1"/>
</dbReference>
<evidence type="ECO:0000313" key="1">
    <source>
        <dbReference type="EMBL" id="AZU64932.1"/>
    </source>
</evidence>
<sequence>MKHDTLIKVKSKGGAGTVADNQVEIKLIALDMDGTLLTNNHEITEETRLAIKEAREKGVKVVLSTGRSYKNCHGHADALGLDSYLVTVNGSEIWDESRNLVKRTVMKPEYIEWMWGLAQQYQTAFWAINTEETWRNDMPKDLYEAEWMKFGFNIADVEIRETIYNKLKEKNEFEISNSAPDNIEVNCRGINKARGLELVCGRLGIELKNVMAVGDSLNDMVMIKEAGIGVAMGNAQETLKKEADWITSSNEDDGVAKAIRKWVLTEA</sequence>
<dbReference type="InterPro" id="IPR006379">
    <property type="entry name" value="HAD-SF_hydro_IIB"/>
</dbReference>
<dbReference type="KEGG" id="nmk:CHR53_11150"/>
<dbReference type="GO" id="GO:0000287">
    <property type="term" value="F:magnesium ion binding"/>
    <property type="evidence" value="ECO:0007669"/>
    <property type="project" value="TreeGrafter"/>
</dbReference>
<organism evidence="1 2">
    <name type="scientific">Neobacillus mesonae</name>
    <dbReference type="NCBI Taxonomy" id="1193713"/>
    <lineage>
        <taxon>Bacteria</taxon>
        <taxon>Bacillati</taxon>
        <taxon>Bacillota</taxon>
        <taxon>Bacilli</taxon>
        <taxon>Bacillales</taxon>
        <taxon>Bacillaceae</taxon>
        <taxon>Neobacillus</taxon>
    </lineage>
</organism>
<gene>
    <name evidence="1" type="ORF">CHR53_11150</name>
</gene>
<dbReference type="Gene3D" id="3.40.50.1000">
    <property type="entry name" value="HAD superfamily/HAD-like"/>
    <property type="match status" value="1"/>
</dbReference>
<dbReference type="OrthoDB" id="9781413at2"/>
<accession>A0A3Q9R2J2</accession>
<dbReference type="GO" id="GO:0016791">
    <property type="term" value="F:phosphatase activity"/>
    <property type="evidence" value="ECO:0007669"/>
    <property type="project" value="TreeGrafter"/>
</dbReference>
<dbReference type="EMBL" id="CP022572">
    <property type="protein sequence ID" value="AZU64932.1"/>
    <property type="molecule type" value="Genomic_DNA"/>
</dbReference>
<protein>
    <submittedName>
        <fullName evidence="1">Phosphoglycolate phosphatase</fullName>
    </submittedName>
</protein>
<dbReference type="PROSITE" id="PS01228">
    <property type="entry name" value="COF_1"/>
    <property type="match status" value="1"/>
</dbReference>
<dbReference type="SUPFAM" id="SSF56784">
    <property type="entry name" value="HAD-like"/>
    <property type="match status" value="1"/>
</dbReference>
<dbReference type="STRING" id="1193713.GCA_001636315_04655"/>
<name>A0A3Q9R2J2_9BACI</name>
<dbReference type="CDD" id="cd07516">
    <property type="entry name" value="HAD_Pase"/>
    <property type="match status" value="1"/>
</dbReference>
<proteinExistence type="predicted"/>
<dbReference type="PROSITE" id="PS01229">
    <property type="entry name" value="COF_2"/>
    <property type="match status" value="1"/>
</dbReference>
<dbReference type="PANTHER" id="PTHR10000:SF55">
    <property type="entry name" value="5-AMINO-6-(5-PHOSPHO-D-RIBITYLAMINO)URACIL PHOSPHATASE YCSE"/>
    <property type="match status" value="1"/>
</dbReference>
<dbReference type="InterPro" id="IPR023214">
    <property type="entry name" value="HAD_sf"/>
</dbReference>
<dbReference type="NCBIfam" id="TIGR01484">
    <property type="entry name" value="HAD-SF-IIB"/>
    <property type="match status" value="1"/>
</dbReference>
<reference evidence="1 2" key="1">
    <citation type="submission" date="2017-07" db="EMBL/GenBank/DDBJ databases">
        <title>The complete genome sequence of Bacillus mesonae strain H20-5, an efficient strain improving plant abiotic stress resistance.</title>
        <authorList>
            <person name="Kim S.Y."/>
            <person name="Song H."/>
            <person name="Sang M.K."/>
            <person name="Weon H.-Y."/>
            <person name="Song J."/>
        </authorList>
    </citation>
    <scope>NUCLEOTIDE SEQUENCE [LARGE SCALE GENOMIC DNA]</scope>
    <source>
        <strain evidence="1 2">H20-5</strain>
    </source>
</reference>
<dbReference type="Gene3D" id="3.30.1240.10">
    <property type="match status" value="1"/>
</dbReference>
<dbReference type="InterPro" id="IPR036412">
    <property type="entry name" value="HAD-like_sf"/>
</dbReference>
<dbReference type="GO" id="GO:0005829">
    <property type="term" value="C:cytosol"/>
    <property type="evidence" value="ECO:0007669"/>
    <property type="project" value="TreeGrafter"/>
</dbReference>
<dbReference type="SFLD" id="SFLDS00003">
    <property type="entry name" value="Haloacid_Dehalogenase"/>
    <property type="match status" value="1"/>
</dbReference>
<dbReference type="PANTHER" id="PTHR10000">
    <property type="entry name" value="PHOSPHOSERINE PHOSPHATASE"/>
    <property type="match status" value="1"/>
</dbReference>
<dbReference type="Proteomes" id="UP000282892">
    <property type="component" value="Chromosome"/>
</dbReference>
<keyword evidence="2" id="KW-1185">Reference proteome</keyword>